<accession>A0A1S4ARM0</accession>
<evidence type="ECO:0000313" key="2">
    <source>
        <dbReference type="RefSeq" id="XP_016479143.1"/>
    </source>
</evidence>
<dbReference type="AlphaFoldDB" id="A0A1S4ARM0"/>
<protein>
    <submittedName>
        <fullName evidence="2">Nucleolin 1-like</fullName>
    </submittedName>
</protein>
<feature type="region of interest" description="Disordered" evidence="1">
    <location>
        <begin position="311"/>
        <end position="336"/>
    </location>
</feature>
<feature type="region of interest" description="Disordered" evidence="1">
    <location>
        <begin position="206"/>
        <end position="226"/>
    </location>
</feature>
<feature type="compositionally biased region" description="Basic and acidic residues" evidence="1">
    <location>
        <begin position="87"/>
        <end position="96"/>
    </location>
</feature>
<gene>
    <name evidence="2" type="primary">LOC107800481</name>
</gene>
<feature type="region of interest" description="Disordered" evidence="1">
    <location>
        <begin position="142"/>
        <end position="181"/>
    </location>
</feature>
<feature type="compositionally biased region" description="Acidic residues" evidence="1">
    <location>
        <begin position="150"/>
        <end position="176"/>
    </location>
</feature>
<sequence>MNDADQNKGNQQPLMFLSSGKVEGNIDGNSKEQWQEVKDNRVKAIINQTEAQGNTGKKNSSTAPVFNPSPARIVSTNGCVDTSPNGKRNDESRNKESTAQWVQRTFNANTVATNTSCQDTPSQDSRVEGELAKKLEKIQAVGAKIRSESDNEEDEVPDGVQDSEESTDDEQEEEEQSVNGDAILTAKITNEENLNNVYIDPKDQNISKEGQVNTGRDGVGTEDPEQIGVDVVDPGGTGDIAAHNVNANMNKKEIVKAGNEQVSSSQPPVETGSTIPLEIVQLKLQKKIEEHAMVPNPRKSNIMAALGDNDVDDQVERPCNDLDEESTTQNFLNVAK</sequence>
<dbReference type="KEGG" id="nta:107800481"/>
<proteinExistence type="predicted"/>
<feature type="compositionally biased region" description="Polar residues" evidence="1">
    <location>
        <begin position="327"/>
        <end position="336"/>
    </location>
</feature>
<dbReference type="RefSeq" id="XP_016479143.1">
    <property type="nucleotide sequence ID" value="XM_016623657.1"/>
</dbReference>
<feature type="region of interest" description="Disordered" evidence="1">
    <location>
        <begin position="46"/>
        <end position="98"/>
    </location>
</feature>
<dbReference type="OMA" id="VGINTSC"/>
<dbReference type="PaxDb" id="4097-A0A1S4ARM0"/>
<feature type="compositionally biased region" description="Polar residues" evidence="1">
    <location>
        <begin position="74"/>
        <end position="86"/>
    </location>
</feature>
<organism evidence="2">
    <name type="scientific">Nicotiana tabacum</name>
    <name type="common">Common tobacco</name>
    <dbReference type="NCBI Taxonomy" id="4097"/>
    <lineage>
        <taxon>Eukaryota</taxon>
        <taxon>Viridiplantae</taxon>
        <taxon>Streptophyta</taxon>
        <taxon>Embryophyta</taxon>
        <taxon>Tracheophyta</taxon>
        <taxon>Spermatophyta</taxon>
        <taxon>Magnoliopsida</taxon>
        <taxon>eudicotyledons</taxon>
        <taxon>Gunneridae</taxon>
        <taxon>Pentapetalae</taxon>
        <taxon>asterids</taxon>
        <taxon>lamiids</taxon>
        <taxon>Solanales</taxon>
        <taxon>Solanaceae</taxon>
        <taxon>Nicotianoideae</taxon>
        <taxon>Nicotianeae</taxon>
        <taxon>Nicotiana</taxon>
    </lineage>
</organism>
<feature type="compositionally biased region" description="Polar residues" evidence="1">
    <location>
        <begin position="46"/>
        <end position="64"/>
    </location>
</feature>
<reference evidence="2" key="1">
    <citation type="submission" date="2025-08" db="UniProtKB">
        <authorList>
            <consortium name="RefSeq"/>
        </authorList>
    </citation>
    <scope>IDENTIFICATION</scope>
</reference>
<feature type="region of interest" description="Disordered" evidence="1">
    <location>
        <begin position="1"/>
        <end position="27"/>
    </location>
</feature>
<evidence type="ECO:0000256" key="1">
    <source>
        <dbReference type="SAM" id="MobiDB-lite"/>
    </source>
</evidence>
<name>A0A1S4ARM0_TOBAC</name>